<dbReference type="Proteomes" id="UP000642673">
    <property type="component" value="Unassembled WGS sequence"/>
</dbReference>
<evidence type="ECO:0000313" key="3">
    <source>
        <dbReference type="Proteomes" id="UP000642673"/>
    </source>
</evidence>
<keyword evidence="3" id="KW-1185">Reference proteome</keyword>
<feature type="region of interest" description="Disordered" evidence="1">
    <location>
        <begin position="42"/>
        <end position="140"/>
    </location>
</feature>
<evidence type="ECO:0000313" key="2">
    <source>
        <dbReference type="EMBL" id="GHB41145.1"/>
    </source>
</evidence>
<sequence length="238" mass="25130">MKEKGDKGGGAMKARTTTAAVGRSVVAGALCVLLAACGTRVAGTASPSADPAPPTCAPNLPTEEETGGPPNLPTEEETATTPNIPTEEETGTTPNIPTEEETGRTPDIPTEEDTAGPPNPPTDQDGGTPGPPTDGAPACQVVDGWYDMTRDFNEYYARHRTEEDTFMPAGSVTQVRIRKTAHNTEAWITFSTGAVGKGEGEDARRVARVFGAWRQEVFGDRGTVGVRTEREVKVSTTW</sequence>
<accession>A0ABQ3EKB6</accession>
<gene>
    <name evidence="2" type="ORF">GCM10010347_08550</name>
</gene>
<name>A0ABQ3EKB6_9ACTN</name>
<proteinExistence type="predicted"/>
<reference evidence="3" key="1">
    <citation type="journal article" date="2019" name="Int. J. Syst. Evol. Microbiol.">
        <title>The Global Catalogue of Microorganisms (GCM) 10K type strain sequencing project: providing services to taxonomists for standard genome sequencing and annotation.</title>
        <authorList>
            <consortium name="The Broad Institute Genomics Platform"/>
            <consortium name="The Broad Institute Genome Sequencing Center for Infectious Disease"/>
            <person name="Wu L."/>
            <person name="Ma J."/>
        </authorList>
    </citation>
    <scope>NUCLEOTIDE SEQUENCE [LARGE SCALE GENOMIC DNA]</scope>
    <source>
        <strain evidence="3">JCM 4738</strain>
    </source>
</reference>
<evidence type="ECO:0008006" key="4">
    <source>
        <dbReference type="Google" id="ProtNLM"/>
    </source>
</evidence>
<protein>
    <recommendedName>
        <fullName evidence="4">Lipoprotein</fullName>
    </recommendedName>
</protein>
<organism evidence="2 3">
    <name type="scientific">Streptomyces cirratus</name>
    <dbReference type="NCBI Taxonomy" id="68187"/>
    <lineage>
        <taxon>Bacteria</taxon>
        <taxon>Bacillati</taxon>
        <taxon>Actinomycetota</taxon>
        <taxon>Actinomycetes</taxon>
        <taxon>Kitasatosporales</taxon>
        <taxon>Streptomycetaceae</taxon>
        <taxon>Streptomyces</taxon>
    </lineage>
</organism>
<dbReference type="EMBL" id="BMVP01000001">
    <property type="protein sequence ID" value="GHB41145.1"/>
    <property type="molecule type" value="Genomic_DNA"/>
</dbReference>
<comment type="caution">
    <text evidence="2">The sequence shown here is derived from an EMBL/GenBank/DDBJ whole genome shotgun (WGS) entry which is preliminary data.</text>
</comment>
<evidence type="ECO:0000256" key="1">
    <source>
        <dbReference type="SAM" id="MobiDB-lite"/>
    </source>
</evidence>